<evidence type="ECO:0000313" key="1">
    <source>
        <dbReference type="EMBL" id="EZF49881.1"/>
    </source>
</evidence>
<protein>
    <submittedName>
        <fullName evidence="1">Uncharacterized protein</fullName>
    </submittedName>
</protein>
<proteinExistence type="predicted"/>
<gene>
    <name evidence="1" type="ORF">H103_06597</name>
</gene>
<dbReference type="EMBL" id="KK207894">
    <property type="protein sequence ID" value="EZF49881.1"/>
    <property type="molecule type" value="Genomic_DNA"/>
</dbReference>
<accession>A0A022VV01</accession>
<dbReference type="HOGENOM" id="CLU_1817196_0_0_1"/>
<dbReference type="AlphaFoldDB" id="A0A022VV01"/>
<dbReference type="Proteomes" id="UP000023758">
    <property type="component" value="Unassembled WGS sequence"/>
</dbReference>
<organism evidence="1">
    <name type="scientific">Trichophyton rubrum CBS 288.86</name>
    <dbReference type="NCBI Taxonomy" id="1215330"/>
    <lineage>
        <taxon>Eukaryota</taxon>
        <taxon>Fungi</taxon>
        <taxon>Dikarya</taxon>
        <taxon>Ascomycota</taxon>
        <taxon>Pezizomycotina</taxon>
        <taxon>Eurotiomycetes</taxon>
        <taxon>Eurotiomycetidae</taxon>
        <taxon>Onygenales</taxon>
        <taxon>Arthrodermataceae</taxon>
        <taxon>Trichophyton</taxon>
    </lineage>
</organism>
<name>A0A022VV01_TRIRU</name>
<reference evidence="1" key="1">
    <citation type="submission" date="2014-02" db="EMBL/GenBank/DDBJ databases">
        <title>The Genome Sequence of Trichophyton rubrum (morphotype fischeri) CBS 288.86.</title>
        <authorList>
            <consortium name="The Broad Institute Genomics Platform"/>
            <person name="Cuomo C.A."/>
            <person name="White T.C."/>
            <person name="Graser Y."/>
            <person name="Martinez-Rossi N."/>
            <person name="Heitman J."/>
            <person name="Young S.K."/>
            <person name="Zeng Q."/>
            <person name="Gargeya S."/>
            <person name="Abouelleil A."/>
            <person name="Alvarado L."/>
            <person name="Chapman S.B."/>
            <person name="Gainer-Dewar J."/>
            <person name="Goldberg J."/>
            <person name="Griggs A."/>
            <person name="Gujja S."/>
            <person name="Hansen M."/>
            <person name="Howarth C."/>
            <person name="Imamovic A."/>
            <person name="Larimer J."/>
            <person name="Martinez D."/>
            <person name="Murphy C."/>
            <person name="Pearson M.D."/>
            <person name="Persinoti G."/>
            <person name="Poon T."/>
            <person name="Priest M."/>
            <person name="Roberts A.D."/>
            <person name="Saif S."/>
            <person name="Shea T.D."/>
            <person name="Sykes S.N."/>
            <person name="Wortman J."/>
            <person name="Nusbaum C."/>
            <person name="Birren B."/>
        </authorList>
    </citation>
    <scope>NUCLEOTIDE SEQUENCE [LARGE SCALE GENOMIC DNA]</scope>
    <source>
        <strain evidence="1">CBS 288.86</strain>
    </source>
</reference>
<sequence>MVDSRPVKPRSDDDTVTSVLQATAKYVAALPSLLPSLLLLAFFPGSSRLWQGSRKLGEASRSAVDPGGRQRAPFMSVMILLLLLLNHPSYMAQNQGEGRVSGVLEEARDRFSGTGCSSIRDSAGKSLDGADEPFLWPLTSCL</sequence>